<proteinExistence type="predicted"/>
<dbReference type="RefSeq" id="XP_005848828.1">
    <property type="nucleotide sequence ID" value="XM_005848766.1"/>
</dbReference>
<evidence type="ECO:0000256" key="7">
    <source>
        <dbReference type="SAM" id="Phobius"/>
    </source>
</evidence>
<keyword evidence="5 7" id="KW-1133">Transmembrane helix</keyword>
<dbReference type="InterPro" id="IPR013057">
    <property type="entry name" value="AA_transpt_TM"/>
</dbReference>
<evidence type="ECO:0000313" key="10">
    <source>
        <dbReference type="Proteomes" id="UP000008141"/>
    </source>
</evidence>
<dbReference type="EMBL" id="GL433841">
    <property type="protein sequence ID" value="EFN56726.1"/>
    <property type="molecule type" value="Genomic_DNA"/>
</dbReference>
<dbReference type="STRING" id="554065.E1ZC02"/>
<dbReference type="KEGG" id="cvr:CHLNCDRAFT_57473"/>
<evidence type="ECO:0000259" key="8">
    <source>
        <dbReference type="Pfam" id="PF01490"/>
    </source>
</evidence>
<evidence type="ECO:0000256" key="6">
    <source>
        <dbReference type="ARBA" id="ARBA00023136"/>
    </source>
</evidence>
<dbReference type="Pfam" id="PF01490">
    <property type="entry name" value="Aa_trans"/>
    <property type="match status" value="1"/>
</dbReference>
<comment type="subcellular location">
    <subcellularLocation>
        <location evidence="1">Membrane</location>
    </subcellularLocation>
</comment>
<evidence type="ECO:0000256" key="2">
    <source>
        <dbReference type="ARBA" id="ARBA00022448"/>
    </source>
</evidence>
<dbReference type="GO" id="GO:0006865">
    <property type="term" value="P:amino acid transport"/>
    <property type="evidence" value="ECO:0007669"/>
    <property type="project" value="UniProtKB-KW"/>
</dbReference>
<gene>
    <name evidence="9" type="ORF">CHLNCDRAFT_57473</name>
</gene>
<dbReference type="GO" id="GO:0016020">
    <property type="term" value="C:membrane"/>
    <property type="evidence" value="ECO:0007669"/>
    <property type="project" value="UniProtKB-SubCell"/>
</dbReference>
<dbReference type="Proteomes" id="UP000008141">
    <property type="component" value="Unassembled WGS sequence"/>
</dbReference>
<evidence type="ECO:0000256" key="5">
    <source>
        <dbReference type="ARBA" id="ARBA00022989"/>
    </source>
</evidence>
<evidence type="ECO:0000313" key="9">
    <source>
        <dbReference type="EMBL" id="EFN56726.1"/>
    </source>
</evidence>
<keyword evidence="4" id="KW-0029">Amino-acid transport</keyword>
<reference evidence="9 10" key="1">
    <citation type="journal article" date="2010" name="Plant Cell">
        <title>The Chlorella variabilis NC64A genome reveals adaptation to photosymbiosis, coevolution with viruses, and cryptic sex.</title>
        <authorList>
            <person name="Blanc G."/>
            <person name="Duncan G."/>
            <person name="Agarkova I."/>
            <person name="Borodovsky M."/>
            <person name="Gurnon J."/>
            <person name="Kuo A."/>
            <person name="Lindquist E."/>
            <person name="Lucas S."/>
            <person name="Pangilinan J."/>
            <person name="Polle J."/>
            <person name="Salamov A."/>
            <person name="Terry A."/>
            <person name="Yamada T."/>
            <person name="Dunigan D.D."/>
            <person name="Grigoriev I.V."/>
            <person name="Claverie J.M."/>
            <person name="Van Etten J.L."/>
        </authorList>
    </citation>
    <scope>NUCLEOTIDE SEQUENCE [LARGE SCALE GENOMIC DNA]</scope>
    <source>
        <strain evidence="9 10">NC64A</strain>
    </source>
</reference>
<evidence type="ECO:0000256" key="3">
    <source>
        <dbReference type="ARBA" id="ARBA00022692"/>
    </source>
</evidence>
<feature type="transmembrane region" description="Helical" evidence="7">
    <location>
        <begin position="373"/>
        <end position="393"/>
    </location>
</feature>
<dbReference type="InParanoid" id="E1ZC02"/>
<keyword evidence="3 7" id="KW-0812">Transmembrane</keyword>
<feature type="transmembrane region" description="Helical" evidence="7">
    <location>
        <begin position="85"/>
        <end position="106"/>
    </location>
</feature>
<keyword evidence="2" id="KW-0813">Transport</keyword>
<dbReference type="eggNOG" id="KOG1303">
    <property type="taxonomic scope" value="Eukaryota"/>
</dbReference>
<feature type="domain" description="Amino acid transporter transmembrane" evidence="8">
    <location>
        <begin position="54"/>
        <end position="441"/>
    </location>
</feature>
<dbReference type="OrthoDB" id="40134at2759"/>
<evidence type="ECO:0000256" key="1">
    <source>
        <dbReference type="ARBA" id="ARBA00004370"/>
    </source>
</evidence>
<dbReference type="AlphaFoldDB" id="E1ZC02"/>
<dbReference type="PANTHER" id="PTHR48017">
    <property type="entry name" value="OS05G0424000 PROTEIN-RELATED"/>
    <property type="match status" value="1"/>
</dbReference>
<evidence type="ECO:0000256" key="4">
    <source>
        <dbReference type="ARBA" id="ARBA00022970"/>
    </source>
</evidence>
<name>E1ZC02_CHLVA</name>
<feature type="transmembrane region" description="Helical" evidence="7">
    <location>
        <begin position="329"/>
        <end position="352"/>
    </location>
</feature>
<feature type="transmembrane region" description="Helical" evidence="7">
    <location>
        <begin position="287"/>
        <end position="309"/>
    </location>
</feature>
<feature type="transmembrane region" description="Helical" evidence="7">
    <location>
        <begin position="200"/>
        <end position="226"/>
    </location>
</feature>
<protein>
    <recommendedName>
        <fullName evidence="8">Amino acid transporter transmembrane domain-containing protein</fullName>
    </recommendedName>
</protein>
<sequence>MFGLDGFGARASAPQLDFKFSDDAEVYERELDRLTTGQGPVSFELETAEHRPAASWHHAAFHTVTAVVGAGVLGLPHAFSFLGWAAGLLLLTLLCGFSIYTSYLLAALHEAPGGERLNTYREMGAAILGAQRGKLAVATVQYTLMAGLCITYSVTAGQSLKGVASEECDGKDCQEGMGVWIVAFGAVQLLLSQVPDFHSLWWISLLGAVMSCGYCSIAIAMSGAHAAAHGPSTDLRHEGLSTADRVFGVFNALGGVAFTFGGQAVLPEIQATLARPPPTVQTMMRGLTLSYVVVILAYYGVAVTGYAAFGAGVGADVLLNLKEPAGLMAAANLMVVLHVAAAWQVFAMPIFDAVETAIRRAMRSPPRPLAMRLCVRSAYVAAVTLVACLLPFFGELMGLISSIGLVRAMAPACLAGWQPITFILPPIMWIKARAPTGAELALNLVIAASCSLIALLSLIGSARNIAVLAGEFSLFN</sequence>
<feature type="transmembrane region" description="Helical" evidence="7">
    <location>
        <begin position="405"/>
        <end position="428"/>
    </location>
</feature>
<keyword evidence="6 7" id="KW-0472">Membrane</keyword>
<dbReference type="FunCoup" id="E1ZC02">
    <property type="interactions" value="113"/>
</dbReference>
<dbReference type="OMA" id="IGAVCTM"/>
<organism evidence="10">
    <name type="scientific">Chlorella variabilis</name>
    <name type="common">Green alga</name>
    <dbReference type="NCBI Taxonomy" id="554065"/>
    <lineage>
        <taxon>Eukaryota</taxon>
        <taxon>Viridiplantae</taxon>
        <taxon>Chlorophyta</taxon>
        <taxon>core chlorophytes</taxon>
        <taxon>Trebouxiophyceae</taxon>
        <taxon>Chlorellales</taxon>
        <taxon>Chlorellaceae</taxon>
        <taxon>Chlorella clade</taxon>
        <taxon>Chlorella</taxon>
    </lineage>
</organism>
<dbReference type="GeneID" id="17356077"/>
<accession>E1ZC02</accession>
<feature type="transmembrane region" description="Helical" evidence="7">
    <location>
        <begin position="440"/>
        <end position="459"/>
    </location>
</feature>
<feature type="transmembrane region" description="Helical" evidence="7">
    <location>
        <begin position="246"/>
        <end position="266"/>
    </location>
</feature>
<keyword evidence="10" id="KW-1185">Reference proteome</keyword>